<proteinExistence type="inferred from homology"/>
<keyword evidence="3" id="KW-0560">Oxidoreductase</keyword>
<reference evidence="4 5" key="1">
    <citation type="submission" date="2013-05" db="EMBL/GenBank/DDBJ databases">
        <title>Drechslerella stenobrocha genome reveals carnivorous origination and mechanical trapping mechanism of predatory fungi.</title>
        <authorList>
            <person name="Liu X."/>
            <person name="Zhang W."/>
            <person name="Liu K."/>
        </authorList>
    </citation>
    <scope>NUCLEOTIDE SEQUENCE [LARGE SCALE GENOMIC DNA]</scope>
    <source>
        <strain evidence="4 5">248</strain>
    </source>
</reference>
<dbReference type="InterPro" id="IPR002347">
    <property type="entry name" value="SDR_fam"/>
</dbReference>
<dbReference type="Proteomes" id="UP000024837">
    <property type="component" value="Unassembled WGS sequence"/>
</dbReference>
<dbReference type="PRINTS" id="PR00081">
    <property type="entry name" value="GDHRDH"/>
</dbReference>
<comment type="similarity">
    <text evidence="1">Belongs to the short-chain dehydrogenases/reductases (SDR) family.</text>
</comment>
<name>W7HWL2_9PEZI</name>
<dbReference type="AlphaFoldDB" id="W7HWL2"/>
<evidence type="ECO:0000256" key="1">
    <source>
        <dbReference type="ARBA" id="ARBA00006484"/>
    </source>
</evidence>
<dbReference type="PANTHER" id="PTHR24320">
    <property type="entry name" value="RETINOL DEHYDROGENASE"/>
    <property type="match status" value="1"/>
</dbReference>
<accession>W7HWL2</accession>
<evidence type="ECO:0000313" key="5">
    <source>
        <dbReference type="Proteomes" id="UP000024837"/>
    </source>
</evidence>
<dbReference type="SUPFAM" id="SSF51735">
    <property type="entry name" value="NAD(P)-binding Rossmann-fold domains"/>
    <property type="match status" value="1"/>
</dbReference>
<dbReference type="Gene3D" id="3.40.50.720">
    <property type="entry name" value="NAD(P)-binding Rossmann-like Domain"/>
    <property type="match status" value="1"/>
</dbReference>
<protein>
    <submittedName>
        <fullName evidence="4">Uncharacterized protein</fullName>
    </submittedName>
</protein>
<sequence>MGIALDSLPDLAGRVYIVTGGNAGIGLETAKVLTQKNARVYIGARSDTKAQTAISTIQSQLPKNCTGTTHYLHLDHMNLSTISAGAQAFLAKETSLHGLILNAGIMCTPYEISPDGHEAHFQTNYLAHFLLTELLLPLMQTTARQDDVAVGSVRLVEVSSAAYIGVGEPGVNFAELDLPRAKPIDRYAQSKLANILHVRELHARVGPKGSQAEKGEIWVAVIHPGLVDTNVAASYASTSLLGRTLLRIGFAAKPEDGASGTIFAAASNSFTREWAGRYIVSPGKKGSLYRQANNVKLQEKLWKWSEEELARLGFLT</sequence>
<dbReference type="Pfam" id="PF00106">
    <property type="entry name" value="adh_short"/>
    <property type="match status" value="1"/>
</dbReference>
<dbReference type="InterPro" id="IPR036291">
    <property type="entry name" value="NAD(P)-bd_dom_sf"/>
</dbReference>
<dbReference type="OrthoDB" id="191139at2759"/>
<organism evidence="4 5">
    <name type="scientific">Drechslerella stenobrocha 248</name>
    <dbReference type="NCBI Taxonomy" id="1043628"/>
    <lineage>
        <taxon>Eukaryota</taxon>
        <taxon>Fungi</taxon>
        <taxon>Dikarya</taxon>
        <taxon>Ascomycota</taxon>
        <taxon>Pezizomycotina</taxon>
        <taxon>Orbiliomycetes</taxon>
        <taxon>Orbiliales</taxon>
        <taxon>Orbiliaceae</taxon>
        <taxon>Drechslerella</taxon>
    </lineage>
</organism>
<evidence type="ECO:0000256" key="2">
    <source>
        <dbReference type="ARBA" id="ARBA00022857"/>
    </source>
</evidence>
<keyword evidence="2" id="KW-0521">NADP</keyword>
<evidence type="ECO:0000256" key="3">
    <source>
        <dbReference type="ARBA" id="ARBA00023002"/>
    </source>
</evidence>
<dbReference type="GO" id="GO:0016491">
    <property type="term" value="F:oxidoreductase activity"/>
    <property type="evidence" value="ECO:0007669"/>
    <property type="project" value="UniProtKB-KW"/>
</dbReference>
<gene>
    <name evidence="4" type="ORF">DRE_02821</name>
</gene>
<dbReference type="HOGENOM" id="CLU_010194_44_6_1"/>
<evidence type="ECO:0000313" key="4">
    <source>
        <dbReference type="EMBL" id="EWC47939.1"/>
    </source>
</evidence>
<keyword evidence="5" id="KW-1185">Reference proteome</keyword>
<dbReference type="PANTHER" id="PTHR24320:SF282">
    <property type="entry name" value="WW DOMAIN-CONTAINING OXIDOREDUCTASE"/>
    <property type="match status" value="1"/>
</dbReference>
<dbReference type="EMBL" id="KI966407">
    <property type="protein sequence ID" value="EWC47939.1"/>
    <property type="molecule type" value="Genomic_DNA"/>
</dbReference>